<dbReference type="Proteomes" id="UP000018050">
    <property type="component" value="Unassembled WGS sequence"/>
</dbReference>
<reference evidence="1" key="2">
    <citation type="submission" date="2013-10" db="EMBL/GenBank/DDBJ databases">
        <authorList>
            <person name="Aslett M."/>
        </authorList>
    </citation>
    <scope>NUCLEOTIDE SEQUENCE</scope>
    <source>
        <strain evidence="1">Houghton</strain>
    </source>
</reference>
<organism evidence="1 2">
    <name type="scientific">Eimeria acervulina</name>
    <name type="common">Coccidian parasite</name>
    <dbReference type="NCBI Taxonomy" id="5801"/>
    <lineage>
        <taxon>Eukaryota</taxon>
        <taxon>Sar</taxon>
        <taxon>Alveolata</taxon>
        <taxon>Apicomplexa</taxon>
        <taxon>Conoidasida</taxon>
        <taxon>Coccidia</taxon>
        <taxon>Eucoccidiorida</taxon>
        <taxon>Eimeriorina</taxon>
        <taxon>Eimeriidae</taxon>
        <taxon>Eimeria</taxon>
    </lineage>
</organism>
<dbReference type="VEuPathDB" id="ToxoDB:EAH_00043460"/>
<accession>U6GU22</accession>
<dbReference type="GeneID" id="25272416"/>
<dbReference type="RefSeq" id="XP_013247157.1">
    <property type="nucleotide sequence ID" value="XM_013391703.1"/>
</dbReference>
<dbReference type="AlphaFoldDB" id="U6GU22"/>
<sequence length="278" mass="30959">MRHTGVLVYVYVDHQVLVLRRGPLPSSCKMAAILLEKQYASPCDRQEFLGCACHDGRMLQGNERTLGHPRQHTEVAYWALSRGSHLKYTDLLQGVSCQRIKISTAALAEEPFGGGQQHQSSSCSSFELVKAEINTVCTEAFTFLCKHAPAQAGGSRLPHLPTSSVLEEPLPFRREESGRGASLHVFRCRRGIHWQHNSVEVVVEEVEVNACLPQLHWQLWKTNLLQEDELYRVCGICLRGGNGNAAAFIGVWAAPHSNWGKYMSSFVTALPPEEALRT</sequence>
<gene>
    <name evidence="1" type="ORF">EAH_00043460</name>
</gene>
<reference evidence="1" key="1">
    <citation type="submission" date="2013-10" db="EMBL/GenBank/DDBJ databases">
        <title>Genomic analysis of the causative agents of coccidiosis in chickens.</title>
        <authorList>
            <person name="Reid A.J."/>
            <person name="Blake D."/>
            <person name="Billington K."/>
            <person name="Browne H."/>
            <person name="Dunn M."/>
            <person name="Hung S."/>
            <person name="Kawahara F."/>
            <person name="Miranda-Saavedra D."/>
            <person name="Mourier T."/>
            <person name="Nagra H."/>
            <person name="Otto T.D."/>
            <person name="Rawlings N."/>
            <person name="Sanchez A."/>
            <person name="Sanders M."/>
            <person name="Subramaniam C."/>
            <person name="Tay Y."/>
            <person name="Dear P."/>
            <person name="Doerig C."/>
            <person name="Gruber A."/>
            <person name="Parkinson J."/>
            <person name="Shirley M."/>
            <person name="Wan K.L."/>
            <person name="Berriman M."/>
            <person name="Tomley F."/>
            <person name="Pain A."/>
        </authorList>
    </citation>
    <scope>NUCLEOTIDE SEQUENCE</scope>
    <source>
        <strain evidence="1">Houghton</strain>
    </source>
</reference>
<name>U6GU22_EIMAC</name>
<dbReference type="EMBL" id="HG673483">
    <property type="protein sequence ID" value="CDI83766.1"/>
    <property type="molecule type" value="Genomic_DNA"/>
</dbReference>
<protein>
    <submittedName>
        <fullName evidence="1">Uncharacterized protein</fullName>
    </submittedName>
</protein>
<keyword evidence="2" id="KW-1185">Reference proteome</keyword>
<evidence type="ECO:0000313" key="2">
    <source>
        <dbReference type="Proteomes" id="UP000018050"/>
    </source>
</evidence>
<evidence type="ECO:0000313" key="1">
    <source>
        <dbReference type="EMBL" id="CDI83766.1"/>
    </source>
</evidence>
<proteinExistence type="predicted"/>